<name>A0A2P2NWQ8_RHIMU</name>
<organism evidence="1">
    <name type="scientific">Rhizophora mucronata</name>
    <name type="common">Asiatic mangrove</name>
    <dbReference type="NCBI Taxonomy" id="61149"/>
    <lineage>
        <taxon>Eukaryota</taxon>
        <taxon>Viridiplantae</taxon>
        <taxon>Streptophyta</taxon>
        <taxon>Embryophyta</taxon>
        <taxon>Tracheophyta</taxon>
        <taxon>Spermatophyta</taxon>
        <taxon>Magnoliopsida</taxon>
        <taxon>eudicotyledons</taxon>
        <taxon>Gunneridae</taxon>
        <taxon>Pentapetalae</taxon>
        <taxon>rosids</taxon>
        <taxon>fabids</taxon>
        <taxon>Malpighiales</taxon>
        <taxon>Rhizophoraceae</taxon>
        <taxon>Rhizophora</taxon>
    </lineage>
</organism>
<accession>A0A2P2NWQ8</accession>
<proteinExistence type="predicted"/>
<dbReference type="AlphaFoldDB" id="A0A2P2NWQ8"/>
<reference evidence="1" key="1">
    <citation type="submission" date="2018-02" db="EMBL/GenBank/DDBJ databases">
        <title>Rhizophora mucronata_Transcriptome.</title>
        <authorList>
            <person name="Meera S.P."/>
            <person name="Sreeshan A."/>
            <person name="Augustine A."/>
        </authorList>
    </citation>
    <scope>NUCLEOTIDE SEQUENCE</scope>
    <source>
        <tissue evidence="1">Leaf</tissue>
    </source>
</reference>
<sequence>MVLEKRKSSSKCHAEDMLCDVMICIFWHSMLLDLFTFELL</sequence>
<dbReference type="EMBL" id="GGEC01066386">
    <property type="protein sequence ID" value="MBX46870.1"/>
    <property type="molecule type" value="Transcribed_RNA"/>
</dbReference>
<protein>
    <submittedName>
        <fullName evidence="1">Uncharacterized protein</fullName>
    </submittedName>
</protein>
<evidence type="ECO:0000313" key="1">
    <source>
        <dbReference type="EMBL" id="MBX46870.1"/>
    </source>
</evidence>